<dbReference type="GO" id="GO:0003723">
    <property type="term" value="F:RNA binding"/>
    <property type="evidence" value="ECO:0007669"/>
    <property type="project" value="InterPro"/>
</dbReference>
<dbReference type="Pfam" id="PF08646">
    <property type="entry name" value="Rep_fac-A_C"/>
    <property type="match status" value="1"/>
</dbReference>
<dbReference type="Gene3D" id="3.30.300.20">
    <property type="match status" value="1"/>
</dbReference>
<dbReference type="InterPro" id="IPR012340">
    <property type="entry name" value="NA-bd_OB-fold"/>
</dbReference>
<dbReference type="SUPFAM" id="SSF54814">
    <property type="entry name" value="Prokaryotic type KH domain (KH-domain type II)"/>
    <property type="match status" value="1"/>
</dbReference>
<dbReference type="AlphaFoldDB" id="A0AAV1D7G2"/>
<evidence type="ECO:0000256" key="1">
    <source>
        <dbReference type="SAM" id="MobiDB-lite"/>
    </source>
</evidence>
<evidence type="ECO:0000259" key="2">
    <source>
        <dbReference type="Pfam" id="PF08646"/>
    </source>
</evidence>
<accession>A0AAV1D7G2</accession>
<sequence length="781" mass="89020">MVIHPWAENFEENKSRLNAHRCGYRLQGSRVTGFRRRPAENSAYKIDTYQLEIYITFLVAGEKGRKIRELTSIVQKRFKFPENSLQFYAERVNNRGLCAVAQAKSRRYKLLGALAVRRMAPCAPKMIANKVEIDKLNDSDQPWTAIGAKVEGIMFGQAVSIMGPRLQACRKYRVSNSPIRYIKPEYRSPGLSKQWVIGIGTVVEEVNEPITTLVTKEQYTPFDSLNDFAGIQDGFVDVIVVIVERSHPQTVTTGKGKKRMIQKFCMLNEELQYVRLSLWEEFHQDVGILLTEQVQAKSYPTVICRRMLVSVYNGIEVTTSHRSVVLINPPSDKARKLRNWSQQNRNKIDLFLQNKPSFSSTPAISHKNLSQVTLVTHIDDEQHDILVKVHVEFRDIPQPFYYMACKECGTGTSATYQQDFKCNKCSLKQSATNPKCRLRANIHDDSGSIQASIFGSIAEKILGFTATEIVENPEKINLKEIHELLENKAFLLQLRGSKRMYRGIRDYNVNNLIEDDGSFLTPLLTNARESEFADEVLEDNNTEVTPIKQISDRHENITVRVYVDFKDIPQTFYYLACKNCDAGTSHMYNTPFQCTICKVKQYADNPRCRIRFNLRDNTYHLQATALGVIGEKILGVTAKQMIEEREKFDLKAIEQKLERQKYRLQLKRCPVLYEGHRDYIVVSCIEDNTPDSEMQLLLPIQGDQTNATENAAPLPSDEDAVTAGRSSTEQIDTKSHSDTNEVDVPLKRPCSPSSKVDNDSDAVADDVPFKRATKRNKKALV</sequence>
<dbReference type="InterPro" id="IPR013955">
    <property type="entry name" value="Rep_factor-A_C"/>
</dbReference>
<dbReference type="EMBL" id="OX459121">
    <property type="protein sequence ID" value="CAI9102990.1"/>
    <property type="molecule type" value="Genomic_DNA"/>
</dbReference>
<organism evidence="3 4">
    <name type="scientific">Oldenlandia corymbosa var. corymbosa</name>
    <dbReference type="NCBI Taxonomy" id="529605"/>
    <lineage>
        <taxon>Eukaryota</taxon>
        <taxon>Viridiplantae</taxon>
        <taxon>Streptophyta</taxon>
        <taxon>Embryophyta</taxon>
        <taxon>Tracheophyta</taxon>
        <taxon>Spermatophyta</taxon>
        <taxon>Magnoliopsida</taxon>
        <taxon>eudicotyledons</taxon>
        <taxon>Gunneridae</taxon>
        <taxon>Pentapetalae</taxon>
        <taxon>asterids</taxon>
        <taxon>lamiids</taxon>
        <taxon>Gentianales</taxon>
        <taxon>Rubiaceae</taxon>
        <taxon>Rubioideae</taxon>
        <taxon>Spermacoceae</taxon>
        <taxon>Hedyotis-Oldenlandia complex</taxon>
        <taxon>Oldenlandia</taxon>
    </lineage>
</organism>
<dbReference type="SUPFAM" id="SSF50249">
    <property type="entry name" value="Nucleic acid-binding proteins"/>
    <property type="match status" value="3"/>
</dbReference>
<dbReference type="PANTHER" id="PTHR47165:SF4">
    <property type="entry name" value="OS03G0429900 PROTEIN"/>
    <property type="match status" value="1"/>
</dbReference>
<proteinExistence type="predicted"/>
<feature type="region of interest" description="Disordered" evidence="1">
    <location>
        <begin position="706"/>
        <end position="781"/>
    </location>
</feature>
<evidence type="ECO:0000313" key="4">
    <source>
        <dbReference type="Proteomes" id="UP001161247"/>
    </source>
</evidence>
<gene>
    <name evidence="3" type="ORF">OLC1_LOCUS12233</name>
</gene>
<dbReference type="Gene3D" id="2.40.50.140">
    <property type="entry name" value="Nucleic acid-binding proteins"/>
    <property type="match status" value="3"/>
</dbReference>
<protein>
    <submittedName>
        <fullName evidence="3">OLC1v1001398C2</fullName>
    </submittedName>
</protein>
<reference evidence="3" key="1">
    <citation type="submission" date="2023-03" db="EMBL/GenBank/DDBJ databases">
        <authorList>
            <person name="Julca I."/>
        </authorList>
    </citation>
    <scope>NUCLEOTIDE SEQUENCE</scope>
</reference>
<dbReference type="InterPro" id="IPR015946">
    <property type="entry name" value="KH_dom-like_a/b"/>
</dbReference>
<name>A0AAV1D7G2_OLDCO</name>
<feature type="compositionally biased region" description="Basic residues" evidence="1">
    <location>
        <begin position="771"/>
        <end position="781"/>
    </location>
</feature>
<dbReference type="InterPro" id="IPR009019">
    <property type="entry name" value="KH_sf_prok-type"/>
</dbReference>
<feature type="domain" description="Replication factor A C-terminal" evidence="2">
    <location>
        <begin position="399"/>
        <end position="503"/>
    </location>
</feature>
<dbReference type="Proteomes" id="UP001161247">
    <property type="component" value="Chromosome 4"/>
</dbReference>
<dbReference type="PANTHER" id="PTHR47165">
    <property type="entry name" value="OS03G0429900 PROTEIN"/>
    <property type="match status" value="1"/>
</dbReference>
<evidence type="ECO:0000313" key="3">
    <source>
        <dbReference type="EMBL" id="CAI9102990.1"/>
    </source>
</evidence>
<keyword evidence="4" id="KW-1185">Reference proteome</keyword>